<organism evidence="1 2">
    <name type="scientific">Dorea formicigenerans</name>
    <dbReference type="NCBI Taxonomy" id="39486"/>
    <lineage>
        <taxon>Bacteria</taxon>
        <taxon>Bacillati</taxon>
        <taxon>Bacillota</taxon>
        <taxon>Clostridia</taxon>
        <taxon>Lachnospirales</taxon>
        <taxon>Lachnospiraceae</taxon>
        <taxon>Dorea</taxon>
    </lineage>
</organism>
<name>A0A3E4PTP3_9FIRM</name>
<accession>A0A3E4PTP3</accession>
<gene>
    <name evidence="1" type="ORF">DXC93_08325</name>
</gene>
<reference evidence="1 2" key="1">
    <citation type="submission" date="2018-08" db="EMBL/GenBank/DDBJ databases">
        <title>A genome reference for cultivated species of the human gut microbiota.</title>
        <authorList>
            <person name="Zou Y."/>
            <person name="Xue W."/>
            <person name="Luo G."/>
        </authorList>
    </citation>
    <scope>NUCLEOTIDE SEQUENCE [LARGE SCALE GENOMIC DNA]</scope>
    <source>
        <strain evidence="1 2">TF09-3</strain>
    </source>
</reference>
<dbReference type="Proteomes" id="UP000261324">
    <property type="component" value="Unassembled WGS sequence"/>
</dbReference>
<evidence type="ECO:0000313" key="1">
    <source>
        <dbReference type="EMBL" id="RGK83359.1"/>
    </source>
</evidence>
<dbReference type="EMBL" id="QSRA01000009">
    <property type="protein sequence ID" value="RGK83359.1"/>
    <property type="molecule type" value="Genomic_DNA"/>
</dbReference>
<dbReference type="RefSeq" id="WP_117659939.1">
    <property type="nucleotide sequence ID" value="NZ_QSRA01000009.1"/>
</dbReference>
<sequence>MSKETLEFAQEKAKELIAAPSCSAEAKEAAQAWLAAVGTDKQAEETKKFIAEMEEDIIPIDGLIAFAESDAGAKVFGGAEKAKGVAEHGKEIKAAGAKYCDCPACAAVEAILSKKDELLA</sequence>
<dbReference type="AlphaFoldDB" id="A0A3E4PTP3"/>
<proteinExistence type="predicted"/>
<comment type="caution">
    <text evidence="1">The sequence shown here is derived from an EMBL/GenBank/DDBJ whole genome shotgun (WGS) entry which is preliminary data.</text>
</comment>
<evidence type="ECO:0000313" key="2">
    <source>
        <dbReference type="Proteomes" id="UP000261324"/>
    </source>
</evidence>
<protein>
    <submittedName>
        <fullName evidence="1">Molecular chaperone Hsp90</fullName>
    </submittedName>
</protein>